<dbReference type="InParanoid" id="I2H2X5"/>
<feature type="binding site" evidence="11">
    <location>
        <position position="162"/>
    </location>
    <ligand>
        <name>ATP</name>
        <dbReference type="ChEBI" id="CHEBI:30616"/>
    </ligand>
</feature>
<dbReference type="InterPro" id="IPR022708">
    <property type="entry name" value="Atg1-like_tMIT"/>
</dbReference>
<dbReference type="Gene3D" id="3.30.200.20">
    <property type="entry name" value="Phosphorylase Kinase, domain 1"/>
    <property type="match status" value="1"/>
</dbReference>
<feature type="compositionally biased region" description="Low complexity" evidence="12">
    <location>
        <begin position="457"/>
        <end position="466"/>
    </location>
</feature>
<feature type="region of interest" description="Disordered" evidence="12">
    <location>
        <begin position="915"/>
        <end position="942"/>
    </location>
</feature>
<dbReference type="InterPro" id="IPR011009">
    <property type="entry name" value="Kinase-like_dom_sf"/>
</dbReference>
<dbReference type="FunCoup" id="I2H2X5">
    <property type="interactions" value="141"/>
</dbReference>
<keyword evidence="9" id="KW-0072">Autophagy</keyword>
<evidence type="ECO:0000259" key="13">
    <source>
        <dbReference type="PROSITE" id="PS50011"/>
    </source>
</evidence>
<feature type="compositionally biased region" description="Polar residues" evidence="12">
    <location>
        <begin position="54"/>
        <end position="67"/>
    </location>
</feature>
<dbReference type="SUPFAM" id="SSF56112">
    <property type="entry name" value="Protein kinase-like (PK-like)"/>
    <property type="match status" value="1"/>
</dbReference>
<dbReference type="InterPro" id="IPR008271">
    <property type="entry name" value="Ser/Thr_kinase_AS"/>
</dbReference>
<dbReference type="EC" id="2.7.11.1" evidence="1"/>
<dbReference type="STRING" id="1071380.I2H2X5"/>
<evidence type="ECO:0000256" key="4">
    <source>
        <dbReference type="ARBA" id="ARBA00022679"/>
    </source>
</evidence>
<feature type="compositionally biased region" description="Polar residues" evidence="12">
    <location>
        <begin position="727"/>
        <end position="748"/>
    </location>
</feature>
<dbReference type="InterPro" id="IPR017441">
    <property type="entry name" value="Protein_kinase_ATP_BS"/>
</dbReference>
<dbReference type="GO" id="GO:0051365">
    <property type="term" value="P:cellular response to potassium ion starvation"/>
    <property type="evidence" value="ECO:0007669"/>
    <property type="project" value="EnsemblFungi"/>
</dbReference>
<evidence type="ECO:0000313" key="14">
    <source>
        <dbReference type="EMBL" id="CCH60727.1"/>
    </source>
</evidence>
<dbReference type="PANTHER" id="PTHR24348">
    <property type="entry name" value="SERINE/THREONINE-PROTEIN KINASE UNC-51-RELATED"/>
    <property type="match status" value="1"/>
</dbReference>
<evidence type="ECO:0000256" key="11">
    <source>
        <dbReference type="PROSITE-ProRule" id="PRU10141"/>
    </source>
</evidence>
<accession>I2H2X5</accession>
<dbReference type="GO" id="GO:0010506">
    <property type="term" value="P:regulation of autophagy"/>
    <property type="evidence" value="ECO:0007669"/>
    <property type="project" value="InterPro"/>
</dbReference>
<gene>
    <name evidence="14" type="primary">TBLA0D02230</name>
    <name evidence="14" type="ORF">TBLA_0D02230</name>
</gene>
<evidence type="ECO:0000256" key="9">
    <source>
        <dbReference type="ARBA" id="ARBA00023006"/>
    </source>
</evidence>
<evidence type="ECO:0000313" key="15">
    <source>
        <dbReference type="Proteomes" id="UP000002866"/>
    </source>
</evidence>
<feature type="compositionally biased region" description="Polar residues" evidence="12">
    <location>
        <begin position="615"/>
        <end position="624"/>
    </location>
</feature>
<dbReference type="GO" id="GO:0034727">
    <property type="term" value="P:piecemeal microautophagy of the nucleus"/>
    <property type="evidence" value="ECO:0007669"/>
    <property type="project" value="EnsemblFungi"/>
</dbReference>
<evidence type="ECO:0000256" key="1">
    <source>
        <dbReference type="ARBA" id="ARBA00012513"/>
    </source>
</evidence>
<dbReference type="InterPro" id="IPR048941">
    <property type="entry name" value="ATG1-like_MIT2"/>
</dbReference>
<feature type="compositionally biased region" description="Basic and acidic residues" evidence="12">
    <location>
        <begin position="467"/>
        <end position="477"/>
    </location>
</feature>
<dbReference type="OMA" id="INNVVQW"/>
<keyword evidence="8" id="KW-0653">Protein transport</keyword>
<dbReference type="Pfam" id="PF00069">
    <property type="entry name" value="Pkinase"/>
    <property type="match status" value="1"/>
</dbReference>
<protein>
    <recommendedName>
        <fullName evidence="2">Serine/threonine-protein kinase ATG1</fullName>
        <ecNumber evidence="1">2.7.11.1</ecNumber>
    </recommendedName>
    <alternativeName>
        <fullName evidence="10">Autophagy-related protein 1</fullName>
    </alternativeName>
    <alternativeName>
        <fullName evidence="3">Serine/threonine-protein kinase atg1</fullName>
    </alternativeName>
</protein>
<dbReference type="KEGG" id="tbl:TBLA_0D02230"/>
<feature type="compositionally biased region" description="Polar residues" evidence="12">
    <location>
        <begin position="1"/>
        <end position="20"/>
    </location>
</feature>
<dbReference type="GO" id="GO:0004674">
    <property type="term" value="F:protein serine/threonine kinase activity"/>
    <property type="evidence" value="ECO:0007669"/>
    <property type="project" value="UniProtKB-EC"/>
</dbReference>
<dbReference type="GO" id="GO:0005829">
    <property type="term" value="C:cytosol"/>
    <property type="evidence" value="ECO:0007669"/>
    <property type="project" value="EnsemblFungi"/>
</dbReference>
<evidence type="ECO:0000256" key="10">
    <source>
        <dbReference type="ARBA" id="ARBA00030237"/>
    </source>
</evidence>
<dbReference type="InterPro" id="IPR000719">
    <property type="entry name" value="Prot_kinase_dom"/>
</dbReference>
<sequence>MSNINAHIHNTSNNHTQTDLNNCNSNITNTNSHTNSNTNTNTNININFNTDTNKSPNSTAQSSIQKASTTNINMERLQDIEKQQQQQSQHDSVSLSISSIVTSTKATPLKDDLTNMHSKIDQQKKSTMKKEYILEKEIGKGSFAVVYRGYSNEDPNFKLAVKSVPKSKLKNKKILENLEIEISILKKLNHKHIVNLIDCQRNKNDFLLIMEYCSLGDLTFLIKKRNELIINHPLLNQIFQKFPSPNPDCNGLNIAFVLNYLQQLASALKFLRSRNLIHRDIKPQNLLLSTPYTDYHDQQTFKKLGYIGISCLPILKIADFGFARFLPNTSLAETLCGSPLYMAPEILNYQKYNAKADLWSVGTVLYEMVYGKPPFKANNHLELLKKIKRTNDNIPFPSYIEIDDDMKFLISRLLKFDPIKRMSFQEFFENNLILKDLSIYEIENSNNDKNNNDDDNSTSNNDYDNNNGDRNDKSKQKLESISKNCVQNNLFISEYLKNKSPSIPKSQPKTNPLTLPNVILSQENNNIHRLDITNSQLNVNSIDQQIHSDNTTTPITPQNNTNNNINNNNNNNNHNNNTTQSEDDKTITPEVLRKNSIINNNTLDGMKYSRKDSKTPSPRSPSSIYITPITDRYLNSPSVRAINDSSDIKGDNDYVVVEKNTVEVNELADQLARINHSPHNRVVYSNPNQQPISVHPHYHDAILHPNFLPHDRQSSNAFHQTSISPLNAQQAPSQLQNQSSSQYGQQLHSLRRNSRASSSSTGSRSRRTSSVDRHVPVTSLNISNALSRALGAATTKLFGGGKEITPIPQTQINTTSVSSPIFEELIGNILLKLDKSYSISQNDSINLLLFKLEDLLAKAFVIYSFAESKFSEILPPHQTSIQSQPFEKKTIINVDSIRHRSSFSEDEKLARGDSSLINNNRLGSSPRPSRQNSLDSTRNIIPSSSETPVTYVERRSSLELSHLCKEAILLYMKSLSFLAKAMQMTSKWWYNSNDKSCSSKINLVVQCVRDKFNECLEKADFLRNEWNTLMSSSKSHKLKSNTNTNAQSTIDPEPVCVENLIYDRALEISKSAAKLEIQAIYLTNCELGYCTSIWLLQSLLDSTTDISSNDSTSYNNNSHPEGYLLDEQDKKIIEKYIASITTRLRALRIKLSNK</sequence>
<dbReference type="PROSITE" id="PS00108">
    <property type="entry name" value="PROTEIN_KINASE_ST"/>
    <property type="match status" value="1"/>
</dbReference>
<keyword evidence="8" id="KW-0813">Transport</keyword>
<evidence type="ECO:0000256" key="5">
    <source>
        <dbReference type="ARBA" id="ARBA00022741"/>
    </source>
</evidence>
<keyword evidence="4" id="KW-0808">Transferase</keyword>
<dbReference type="Gene3D" id="1.10.510.10">
    <property type="entry name" value="Transferase(Phosphotransferase) domain 1"/>
    <property type="match status" value="1"/>
</dbReference>
<dbReference type="Pfam" id="PF21127">
    <property type="entry name" value="ATG1-like_MIT2"/>
    <property type="match status" value="1"/>
</dbReference>
<dbReference type="PROSITE" id="PS00107">
    <property type="entry name" value="PROTEIN_KINASE_ATP"/>
    <property type="match status" value="1"/>
</dbReference>
<dbReference type="OrthoDB" id="346907at2759"/>
<dbReference type="GO" id="GO:0005524">
    <property type="term" value="F:ATP binding"/>
    <property type="evidence" value="ECO:0007669"/>
    <property type="project" value="UniProtKB-UniRule"/>
</dbReference>
<dbReference type="GO" id="GO:0000421">
    <property type="term" value="C:autophagosome membrane"/>
    <property type="evidence" value="ECO:0007669"/>
    <property type="project" value="EnsemblFungi"/>
</dbReference>
<evidence type="ECO:0000256" key="12">
    <source>
        <dbReference type="SAM" id="MobiDB-lite"/>
    </source>
</evidence>
<dbReference type="Pfam" id="PF12063">
    <property type="entry name" value="ATG1-like_MIT1"/>
    <property type="match status" value="1"/>
</dbReference>
<feature type="region of interest" description="Disordered" evidence="12">
    <location>
        <begin position="1"/>
        <end position="67"/>
    </location>
</feature>
<dbReference type="GO" id="GO:1990316">
    <property type="term" value="C:Atg1/ULK1 kinase complex"/>
    <property type="evidence" value="ECO:0007669"/>
    <property type="project" value="EnsemblFungi"/>
</dbReference>
<keyword evidence="7 11" id="KW-0067">ATP-binding</keyword>
<dbReference type="GO" id="GO:0061709">
    <property type="term" value="P:reticulophagy"/>
    <property type="evidence" value="ECO:0007669"/>
    <property type="project" value="EnsemblFungi"/>
</dbReference>
<dbReference type="Proteomes" id="UP000002866">
    <property type="component" value="Chromosome 4"/>
</dbReference>
<dbReference type="AlphaFoldDB" id="I2H2X5"/>
<dbReference type="GO" id="GO:0032258">
    <property type="term" value="P:cytoplasm to vacuole targeting by the Cvt pathway"/>
    <property type="evidence" value="ECO:0007669"/>
    <property type="project" value="EnsemblFungi"/>
</dbReference>
<dbReference type="eggNOG" id="KOG0595">
    <property type="taxonomic scope" value="Eukaryota"/>
</dbReference>
<dbReference type="FunFam" id="3.30.200.20:FF:000042">
    <property type="entry name" value="Aurora kinase A"/>
    <property type="match status" value="1"/>
</dbReference>
<keyword evidence="6" id="KW-0418">Kinase</keyword>
<evidence type="ECO:0000256" key="7">
    <source>
        <dbReference type="ARBA" id="ARBA00022840"/>
    </source>
</evidence>
<dbReference type="GO" id="GO:0034045">
    <property type="term" value="C:phagophore assembly site membrane"/>
    <property type="evidence" value="ECO:0007669"/>
    <property type="project" value="TreeGrafter"/>
</dbReference>
<dbReference type="EMBL" id="HE806319">
    <property type="protein sequence ID" value="CCH60727.1"/>
    <property type="molecule type" value="Genomic_DNA"/>
</dbReference>
<dbReference type="PANTHER" id="PTHR24348:SF22">
    <property type="entry name" value="NON-SPECIFIC SERINE_THREONINE PROTEIN KINASE"/>
    <property type="match status" value="1"/>
</dbReference>
<name>I2H2X5_HENB6</name>
<evidence type="ECO:0000256" key="3">
    <source>
        <dbReference type="ARBA" id="ARBA00019599"/>
    </source>
</evidence>
<feature type="domain" description="Protein kinase" evidence="13">
    <location>
        <begin position="132"/>
        <end position="433"/>
    </location>
</feature>
<proteinExistence type="predicted"/>
<feature type="compositionally biased region" description="Low complexity" evidence="12">
    <location>
        <begin position="21"/>
        <end position="53"/>
    </location>
</feature>
<dbReference type="InterPro" id="IPR045269">
    <property type="entry name" value="Atg1-like"/>
</dbReference>
<dbReference type="RefSeq" id="XP_004180246.1">
    <property type="nucleotide sequence ID" value="XM_004180198.1"/>
</dbReference>
<feature type="compositionally biased region" description="Basic and acidic residues" evidence="12">
    <location>
        <begin position="582"/>
        <end position="593"/>
    </location>
</feature>
<evidence type="ECO:0000256" key="6">
    <source>
        <dbReference type="ARBA" id="ARBA00022777"/>
    </source>
</evidence>
<feature type="region of interest" description="Disordered" evidence="12">
    <location>
        <begin position="727"/>
        <end position="774"/>
    </location>
</feature>
<dbReference type="GO" id="GO:0000045">
    <property type="term" value="P:autophagosome assembly"/>
    <property type="evidence" value="ECO:0007669"/>
    <property type="project" value="EnsemblFungi"/>
</dbReference>
<dbReference type="GO" id="GO:0120095">
    <property type="term" value="C:vacuole-isolation membrane contact site"/>
    <property type="evidence" value="ECO:0007669"/>
    <property type="project" value="EnsemblFungi"/>
</dbReference>
<dbReference type="GO" id="GO:0061908">
    <property type="term" value="C:phagophore"/>
    <property type="evidence" value="ECO:0007669"/>
    <property type="project" value="EnsemblFungi"/>
</dbReference>
<organism evidence="14 15">
    <name type="scientific">Henningerozyma blattae (strain ATCC 34711 / CBS 6284 / DSM 70876 / NBRC 10599 / NRRL Y-10934 / UCD 77-7)</name>
    <name type="common">Yeast</name>
    <name type="synonym">Tetrapisispora blattae</name>
    <dbReference type="NCBI Taxonomy" id="1071380"/>
    <lineage>
        <taxon>Eukaryota</taxon>
        <taxon>Fungi</taxon>
        <taxon>Dikarya</taxon>
        <taxon>Ascomycota</taxon>
        <taxon>Saccharomycotina</taxon>
        <taxon>Saccharomycetes</taxon>
        <taxon>Saccharomycetales</taxon>
        <taxon>Saccharomycetaceae</taxon>
        <taxon>Henningerozyma</taxon>
    </lineage>
</organism>
<feature type="region of interest" description="Disordered" evidence="12">
    <location>
        <begin position="548"/>
        <end position="624"/>
    </location>
</feature>
<reference evidence="14 15" key="1">
    <citation type="journal article" date="2011" name="Proc. Natl. Acad. Sci. U.S.A.">
        <title>Evolutionary erosion of yeast sex chromosomes by mating-type switching accidents.</title>
        <authorList>
            <person name="Gordon J.L."/>
            <person name="Armisen D."/>
            <person name="Proux-Wera E."/>
            <person name="Oheigeartaigh S.S."/>
            <person name="Byrne K.P."/>
            <person name="Wolfe K.H."/>
        </authorList>
    </citation>
    <scope>NUCLEOTIDE SEQUENCE [LARGE SCALE GENOMIC DNA]</scope>
    <source>
        <strain evidence="15">ATCC 34711 / CBS 6284 / DSM 70876 / NBRC 10599 / NRRL Y-10934 / UCD 77-7</strain>
    </source>
</reference>
<evidence type="ECO:0000256" key="2">
    <source>
        <dbReference type="ARBA" id="ARBA00018572"/>
    </source>
</evidence>
<dbReference type="GeneID" id="14495763"/>
<keyword evidence="15" id="KW-1185">Reference proteome</keyword>
<dbReference type="PROSITE" id="PS50011">
    <property type="entry name" value="PROTEIN_KINASE_DOM"/>
    <property type="match status" value="1"/>
</dbReference>
<evidence type="ECO:0000256" key="8">
    <source>
        <dbReference type="ARBA" id="ARBA00022927"/>
    </source>
</evidence>
<keyword evidence="5 11" id="KW-0547">Nucleotide-binding</keyword>
<dbReference type="GO" id="GO:0006995">
    <property type="term" value="P:cellular response to nitrogen starvation"/>
    <property type="evidence" value="ECO:0007669"/>
    <property type="project" value="EnsemblFungi"/>
</dbReference>
<dbReference type="SMART" id="SM00220">
    <property type="entry name" value="S_TKc"/>
    <property type="match status" value="1"/>
</dbReference>
<feature type="region of interest" description="Disordered" evidence="12">
    <location>
        <begin position="446"/>
        <end position="477"/>
    </location>
</feature>
<dbReference type="GO" id="GO:0000422">
    <property type="term" value="P:autophagy of mitochondrion"/>
    <property type="evidence" value="ECO:0007669"/>
    <property type="project" value="EnsemblFungi"/>
</dbReference>
<dbReference type="HOGENOM" id="CLU_006447_0_0_1"/>
<feature type="compositionally biased region" description="Low complexity" evidence="12">
    <location>
        <begin position="550"/>
        <end position="580"/>
    </location>
</feature>